<keyword evidence="5" id="KW-0064">Aspartyl protease</keyword>
<proteinExistence type="predicted"/>
<comment type="caution">
    <text evidence="14">The sequence shown here is derived from an EMBL/GenBank/DDBJ whole genome shotgun (WGS) entry which is preliminary data.</text>
</comment>
<dbReference type="SUPFAM" id="SSF47862">
    <property type="entry name" value="Saposin"/>
    <property type="match status" value="2"/>
</dbReference>
<dbReference type="GO" id="GO:0004190">
    <property type="term" value="F:aspartic-type endopeptidase activity"/>
    <property type="evidence" value="ECO:0007669"/>
    <property type="project" value="UniProtKB-KW"/>
</dbReference>
<keyword evidence="8" id="KW-0325">Glycoprotein</keyword>
<dbReference type="Pfam" id="PF05184">
    <property type="entry name" value="SapB_1"/>
    <property type="match status" value="1"/>
</dbReference>
<keyword evidence="5" id="KW-0645">Protease</keyword>
<keyword evidence="3 12" id="KW-0732">Signal</keyword>
<evidence type="ECO:0000256" key="1">
    <source>
        <dbReference type="ARBA" id="ARBA00004239"/>
    </source>
</evidence>
<sequence length="212" mass="23892">MSVSIRLLFLLLLSSNWAYSDARSLVISHVSAMQTNYEDPRSKTLEVDVGNERLCTYCEQFTAQAIYYLSENKTQSEIVEALHHTCSRLRTFHKECDALVDYYAPLFFVEIAMIKPEDFCKKVNLCEDAGFISPQIYGDSCSVCHEAVVEVLLKLKDPDTQCKKLVFEYGPLIMANAERFLEKHDVCVSLHVCKDSGIEAGSNSPLLDITSA</sequence>
<evidence type="ECO:0000256" key="12">
    <source>
        <dbReference type="SAM" id="SignalP"/>
    </source>
</evidence>
<dbReference type="GO" id="GO:0006629">
    <property type="term" value="P:lipid metabolic process"/>
    <property type="evidence" value="ECO:0007669"/>
    <property type="project" value="InterPro"/>
</dbReference>
<dbReference type="InterPro" id="IPR011001">
    <property type="entry name" value="Saposin-like"/>
</dbReference>
<dbReference type="InterPro" id="IPR051428">
    <property type="entry name" value="Sphingo_Act-Surfact_Prot"/>
</dbReference>
<dbReference type="Proteomes" id="UP000283530">
    <property type="component" value="Unassembled WGS sequence"/>
</dbReference>
<keyword evidence="2" id="KW-0964">Secreted</keyword>
<evidence type="ECO:0000313" key="15">
    <source>
        <dbReference type="Proteomes" id="UP000283530"/>
    </source>
</evidence>
<evidence type="ECO:0000256" key="6">
    <source>
        <dbReference type="ARBA" id="ARBA00023145"/>
    </source>
</evidence>
<evidence type="ECO:0000256" key="9">
    <source>
        <dbReference type="ARBA" id="ARBA00037221"/>
    </source>
</evidence>
<dbReference type="InterPro" id="IPR007856">
    <property type="entry name" value="SapB_1"/>
</dbReference>
<dbReference type="SMART" id="SM00741">
    <property type="entry name" value="SapB"/>
    <property type="match status" value="2"/>
</dbReference>
<evidence type="ECO:0000256" key="10">
    <source>
        <dbReference type="ARBA" id="ARBA00041094"/>
    </source>
</evidence>
<evidence type="ECO:0000256" key="4">
    <source>
        <dbReference type="ARBA" id="ARBA00022737"/>
    </source>
</evidence>
<keyword evidence="6" id="KW-0865">Zymogen</keyword>
<dbReference type="PANTHER" id="PTHR11480:SF3">
    <property type="entry name" value="BCDNA.GH08312"/>
    <property type="match status" value="1"/>
</dbReference>
<keyword evidence="5" id="KW-0378">Hydrolase</keyword>
<evidence type="ECO:0000256" key="8">
    <source>
        <dbReference type="ARBA" id="ARBA00023180"/>
    </source>
</evidence>
<keyword evidence="7" id="KW-1015">Disulfide bond</keyword>
<keyword evidence="4" id="KW-0677">Repeat</keyword>
<evidence type="ECO:0000259" key="13">
    <source>
        <dbReference type="PROSITE" id="PS50015"/>
    </source>
</evidence>
<comment type="subcellular location">
    <subcellularLocation>
        <location evidence="1">Secreted</location>
        <location evidence="1">Extracellular space</location>
    </subcellularLocation>
</comment>
<dbReference type="EMBL" id="QPKB01000003">
    <property type="protein sequence ID" value="RWR79018.1"/>
    <property type="molecule type" value="Genomic_DNA"/>
</dbReference>
<dbReference type="STRING" id="337451.A0A443NKK4"/>
<gene>
    <name evidence="14" type="ORF">CKAN_00757300</name>
</gene>
<keyword evidence="15" id="KW-1185">Reference proteome</keyword>
<evidence type="ECO:0000256" key="5">
    <source>
        <dbReference type="ARBA" id="ARBA00022750"/>
    </source>
</evidence>
<feature type="chain" id="PRO_5019120198" description="Pulmonary surfactant-associated protein B" evidence="12">
    <location>
        <begin position="23"/>
        <end position="212"/>
    </location>
</feature>
<dbReference type="Gene3D" id="1.10.225.10">
    <property type="entry name" value="Saposin-like"/>
    <property type="match status" value="2"/>
</dbReference>
<accession>A0A443NKK4</accession>
<evidence type="ECO:0000256" key="2">
    <source>
        <dbReference type="ARBA" id="ARBA00022525"/>
    </source>
</evidence>
<dbReference type="Pfam" id="PF03489">
    <property type="entry name" value="SapB_2"/>
    <property type="match status" value="2"/>
</dbReference>
<evidence type="ECO:0000256" key="11">
    <source>
        <dbReference type="ARBA" id="ARBA00041785"/>
    </source>
</evidence>
<reference evidence="14 15" key="1">
    <citation type="journal article" date="2019" name="Nat. Plants">
        <title>Stout camphor tree genome fills gaps in understanding of flowering plant genome evolution.</title>
        <authorList>
            <person name="Chaw S.M."/>
            <person name="Liu Y.C."/>
            <person name="Wu Y.W."/>
            <person name="Wang H.Y."/>
            <person name="Lin C.I."/>
            <person name="Wu C.S."/>
            <person name="Ke H.M."/>
            <person name="Chang L.Y."/>
            <person name="Hsu C.Y."/>
            <person name="Yang H.T."/>
            <person name="Sudianto E."/>
            <person name="Hsu M.H."/>
            <person name="Wu K.P."/>
            <person name="Wang L.N."/>
            <person name="Leebens-Mack J.H."/>
            <person name="Tsai I.J."/>
        </authorList>
    </citation>
    <scope>NUCLEOTIDE SEQUENCE [LARGE SCALE GENOMIC DNA]</scope>
    <source>
        <strain evidence="15">cv. Chaw 1501</strain>
        <tissue evidence="14">Young leaves</tissue>
    </source>
</reference>
<feature type="signal peptide" evidence="12">
    <location>
        <begin position="1"/>
        <end position="22"/>
    </location>
</feature>
<dbReference type="InterPro" id="IPR008138">
    <property type="entry name" value="SapB_2"/>
</dbReference>
<dbReference type="InterPro" id="IPR008139">
    <property type="entry name" value="SaposinB_dom"/>
</dbReference>
<dbReference type="OrthoDB" id="69496at2759"/>
<dbReference type="PANTHER" id="PTHR11480">
    <property type="entry name" value="SAPOSIN-RELATED"/>
    <property type="match status" value="1"/>
</dbReference>
<evidence type="ECO:0000256" key="7">
    <source>
        <dbReference type="ARBA" id="ARBA00023157"/>
    </source>
</evidence>
<dbReference type="GO" id="GO:0005576">
    <property type="term" value="C:extracellular region"/>
    <property type="evidence" value="ECO:0007669"/>
    <property type="project" value="UniProtKB-SubCell"/>
</dbReference>
<evidence type="ECO:0000313" key="14">
    <source>
        <dbReference type="EMBL" id="RWR79018.1"/>
    </source>
</evidence>
<organism evidence="14 15">
    <name type="scientific">Cinnamomum micranthum f. kanehirae</name>
    <dbReference type="NCBI Taxonomy" id="337451"/>
    <lineage>
        <taxon>Eukaryota</taxon>
        <taxon>Viridiplantae</taxon>
        <taxon>Streptophyta</taxon>
        <taxon>Embryophyta</taxon>
        <taxon>Tracheophyta</taxon>
        <taxon>Spermatophyta</taxon>
        <taxon>Magnoliopsida</taxon>
        <taxon>Magnoliidae</taxon>
        <taxon>Laurales</taxon>
        <taxon>Lauraceae</taxon>
        <taxon>Cinnamomum</taxon>
    </lineage>
</organism>
<feature type="domain" description="Saposin B-type" evidence="13">
    <location>
        <begin position="51"/>
        <end position="130"/>
    </location>
</feature>
<dbReference type="PROSITE" id="PS50015">
    <property type="entry name" value="SAP_B"/>
    <property type="match status" value="1"/>
</dbReference>
<comment type="function">
    <text evidence="9">Pulmonary surfactant-associated proteins promote alveolar stability by lowering the surface tension at the air-liquid interface in the peripheral air spaces. SP-B increases the collapse pressure of palmitic acid to nearly 70 millinewtons per meter.</text>
</comment>
<dbReference type="FunFam" id="1.10.225.10:FF:000008">
    <property type="entry name" value="Pulmonary surfactant-associated protein B"/>
    <property type="match status" value="1"/>
</dbReference>
<evidence type="ECO:0000256" key="3">
    <source>
        <dbReference type="ARBA" id="ARBA00022729"/>
    </source>
</evidence>
<name>A0A443NKK4_9MAGN</name>
<dbReference type="AlphaFoldDB" id="A0A443NKK4"/>
<protein>
    <recommendedName>
        <fullName evidence="10">Pulmonary surfactant-associated protein B</fullName>
    </recommendedName>
    <alternativeName>
        <fullName evidence="11">Pulmonary surfactant-associated proteolipid SPL(Phe)</fullName>
    </alternativeName>
</protein>